<sequence length="79" mass="9270">MGNHNANASFDFGEVNMTKENSHTPIRYPSDLSDEEWAIIEAILNELEPYKTGRPRKMDLREMLNAMFYLNKTGCPWRY</sequence>
<dbReference type="AlphaFoldDB" id="A0A9X1BAE0"/>
<accession>A0A9X1BAE0</accession>
<proteinExistence type="predicted"/>
<dbReference type="PANTHER" id="PTHR30007:SF0">
    <property type="entry name" value="TRANSPOSASE"/>
    <property type="match status" value="1"/>
</dbReference>
<gene>
    <name evidence="2" type="ORF">CKO25_20325</name>
</gene>
<dbReference type="PANTHER" id="PTHR30007">
    <property type="entry name" value="PHP DOMAIN PROTEIN"/>
    <property type="match status" value="1"/>
</dbReference>
<dbReference type="Pfam" id="PF13340">
    <property type="entry name" value="DUF4096"/>
    <property type="match status" value="1"/>
</dbReference>
<evidence type="ECO:0000259" key="1">
    <source>
        <dbReference type="Pfam" id="PF13340"/>
    </source>
</evidence>
<reference evidence="2 3" key="1">
    <citation type="journal article" date="2020" name="Microorganisms">
        <title>Osmotic Adaptation and Compatible Solute Biosynthesis of Phototrophic Bacteria as Revealed from Genome Analyses.</title>
        <authorList>
            <person name="Imhoff J.F."/>
            <person name="Rahn T."/>
            <person name="Kunzel S."/>
            <person name="Keller A."/>
            <person name="Neulinger S.C."/>
        </authorList>
    </citation>
    <scope>NUCLEOTIDE SEQUENCE [LARGE SCALE GENOMIC DNA]</scope>
    <source>
        <strain evidence="2 3">DSM 21303</strain>
    </source>
</reference>
<organism evidence="2 3">
    <name type="scientific">Thiocapsa imhoffii</name>
    <dbReference type="NCBI Taxonomy" id="382777"/>
    <lineage>
        <taxon>Bacteria</taxon>
        <taxon>Pseudomonadati</taxon>
        <taxon>Pseudomonadota</taxon>
        <taxon>Gammaproteobacteria</taxon>
        <taxon>Chromatiales</taxon>
        <taxon>Chromatiaceae</taxon>
        <taxon>Thiocapsa</taxon>
    </lineage>
</organism>
<protein>
    <recommendedName>
        <fullName evidence="1">Insertion element IS402-like domain-containing protein</fullName>
    </recommendedName>
</protein>
<keyword evidence="3" id="KW-1185">Reference proteome</keyword>
<feature type="domain" description="Insertion element IS402-like" evidence="1">
    <location>
        <begin position="32"/>
        <end position="78"/>
    </location>
</feature>
<dbReference type="EMBL" id="NRSD01000052">
    <property type="protein sequence ID" value="MBK1646924.1"/>
    <property type="molecule type" value="Genomic_DNA"/>
</dbReference>
<name>A0A9X1BAE0_9GAMM</name>
<comment type="caution">
    <text evidence="2">The sequence shown here is derived from an EMBL/GenBank/DDBJ whole genome shotgun (WGS) entry which is preliminary data.</text>
</comment>
<evidence type="ECO:0000313" key="3">
    <source>
        <dbReference type="Proteomes" id="UP001138802"/>
    </source>
</evidence>
<dbReference type="InterPro" id="IPR025161">
    <property type="entry name" value="IS402-like_dom"/>
</dbReference>
<evidence type="ECO:0000313" key="2">
    <source>
        <dbReference type="EMBL" id="MBK1646924.1"/>
    </source>
</evidence>
<dbReference type="Proteomes" id="UP001138802">
    <property type="component" value="Unassembled WGS sequence"/>
</dbReference>